<reference evidence="1 2" key="1">
    <citation type="submission" date="2020-08" db="EMBL/GenBank/DDBJ databases">
        <title>Genomic Encyclopedia of Type Strains, Phase IV (KMG-IV): sequencing the most valuable type-strain genomes for metagenomic binning, comparative biology and taxonomic classification.</title>
        <authorList>
            <person name="Goeker M."/>
        </authorList>
    </citation>
    <scope>NUCLEOTIDE SEQUENCE [LARGE SCALE GENOMIC DNA]</scope>
    <source>
        <strain evidence="1 2">DSM 15867</strain>
    </source>
</reference>
<organism evidence="1 2">
    <name type="scientific">Sphingomonas abaci</name>
    <dbReference type="NCBI Taxonomy" id="237611"/>
    <lineage>
        <taxon>Bacteria</taxon>
        <taxon>Pseudomonadati</taxon>
        <taxon>Pseudomonadota</taxon>
        <taxon>Alphaproteobacteria</taxon>
        <taxon>Sphingomonadales</taxon>
        <taxon>Sphingomonadaceae</taxon>
        <taxon>Sphingomonas</taxon>
    </lineage>
</organism>
<protein>
    <submittedName>
        <fullName evidence="1">Conjugal transfer pilus assembly protein TrbC</fullName>
    </submittedName>
</protein>
<dbReference type="Pfam" id="PF09673">
    <property type="entry name" value="TrbC_Ftype"/>
    <property type="match status" value="1"/>
</dbReference>
<evidence type="ECO:0000313" key="2">
    <source>
        <dbReference type="Proteomes" id="UP000574769"/>
    </source>
</evidence>
<keyword evidence="2" id="KW-1185">Reference proteome</keyword>
<comment type="caution">
    <text evidence="1">The sequence shown here is derived from an EMBL/GenBank/DDBJ whole genome shotgun (WGS) entry which is preliminary data.</text>
</comment>
<dbReference type="EMBL" id="JACHNY010000008">
    <property type="protein sequence ID" value="MBB4619267.1"/>
    <property type="molecule type" value="Genomic_DNA"/>
</dbReference>
<dbReference type="NCBIfam" id="TIGR02742">
    <property type="entry name" value="TrbC_Ftype"/>
    <property type="match status" value="1"/>
</dbReference>
<dbReference type="InterPro" id="IPR014113">
    <property type="entry name" value="T4SS_TrbC_subgr"/>
</dbReference>
<dbReference type="Proteomes" id="UP000574769">
    <property type="component" value="Unassembled WGS sequence"/>
</dbReference>
<dbReference type="RefSeq" id="WP_066773518.1">
    <property type="nucleotide sequence ID" value="NZ_JACHNY010000008.1"/>
</dbReference>
<dbReference type="AlphaFoldDB" id="A0A7W7ALG9"/>
<evidence type="ECO:0000313" key="1">
    <source>
        <dbReference type="EMBL" id="MBB4619267.1"/>
    </source>
</evidence>
<proteinExistence type="predicted"/>
<accession>A0A7W7ALG9</accession>
<sequence length="247" mass="25963">MRRFTIVLALVATIGGIQAIAQTVDGLDLDAIKRRSAAMQGDAETFADHVRNRGDAFREEAVAVQTKATGNLVELAKADLPVNGDGAFDFDEIIKGASQNVSSTGRGDAPQFIAFASLSMPVPALRQLIADTAKAGGVVVFRGFPGNSMKAFSEALSKVVTEKDQLSNVGIDPRLFRAFDVQAVPTYVAVSSDFDLCSGLNCRTAVPAHDRITGNVSVRYVLDTFVSARGPGAGVASVALRNMAKAS</sequence>
<gene>
    <name evidence="1" type="ORF">GGQ96_003420</name>
</gene>
<dbReference type="InterPro" id="IPR019106">
    <property type="entry name" value="T4SS_TrbC"/>
</dbReference>
<name>A0A7W7ALG9_9SPHN</name>